<evidence type="ECO:0000256" key="1">
    <source>
        <dbReference type="ARBA" id="ARBA00023015"/>
    </source>
</evidence>
<sequence>MPPSVPRPARPTLRDVAAAAGVSKSLVSLALRGDDGVAAATRERITKVADELGYRPSLTARTLKEGRSMLVGAVISSLDNPYHTEIVAAVEDAAEQHGQSVVLAHGSRERGRLADRVQQLLDLGVDGLVVVSSWVPDDVLVAASRRAPVVMVGRTAEPVAGIDSVNNDDELGAARVVQHLAARGHERIVHVSGSRRPAGLARAAGYRAAMAAAGLAQHARVVPPDAASLSALLDDGVTAVFARNDVEACDVLDHAVDAGLRVPADLAVVGYDDTVLARRVRPALTTVQQQRDVLGARAVALLGERLRGRAHDVHEVLEPRLVVRGSA</sequence>
<dbReference type="InterPro" id="IPR000843">
    <property type="entry name" value="HTH_LacI"/>
</dbReference>
<reference evidence="5 6" key="1">
    <citation type="submission" date="2017-10" db="EMBL/GenBank/DDBJ databases">
        <title>Sequencing the genomes of 1000 actinobacteria strains.</title>
        <authorList>
            <person name="Klenk H.-P."/>
        </authorList>
    </citation>
    <scope>NUCLEOTIDE SEQUENCE [LARGE SCALE GENOMIC DNA]</scope>
    <source>
        <strain evidence="5 6">DSM 21863</strain>
    </source>
</reference>
<dbReference type="PANTHER" id="PTHR30146:SF153">
    <property type="entry name" value="LACTOSE OPERON REPRESSOR"/>
    <property type="match status" value="1"/>
</dbReference>
<evidence type="ECO:0000313" key="5">
    <source>
        <dbReference type="EMBL" id="PFG41915.1"/>
    </source>
</evidence>
<protein>
    <submittedName>
        <fullName evidence="5">LacI family transcriptional regulator</fullName>
    </submittedName>
</protein>
<dbReference type="SUPFAM" id="SSF47413">
    <property type="entry name" value="lambda repressor-like DNA-binding domains"/>
    <property type="match status" value="1"/>
</dbReference>
<dbReference type="PROSITE" id="PS50932">
    <property type="entry name" value="HTH_LACI_2"/>
    <property type="match status" value="1"/>
</dbReference>
<proteinExistence type="predicted"/>
<keyword evidence="2" id="KW-0238">DNA-binding</keyword>
<dbReference type="GO" id="GO:0000976">
    <property type="term" value="F:transcription cis-regulatory region binding"/>
    <property type="evidence" value="ECO:0007669"/>
    <property type="project" value="TreeGrafter"/>
</dbReference>
<comment type="caution">
    <text evidence="5">The sequence shown here is derived from an EMBL/GenBank/DDBJ whole genome shotgun (WGS) entry which is preliminary data.</text>
</comment>
<dbReference type="RefSeq" id="WP_211287450.1">
    <property type="nucleotide sequence ID" value="NZ_PDJJ01000001.1"/>
</dbReference>
<name>A0A2A9EUK3_9MICO</name>
<dbReference type="AlphaFoldDB" id="A0A2A9EUK3"/>
<dbReference type="Gene3D" id="3.40.50.2300">
    <property type="match status" value="2"/>
</dbReference>
<dbReference type="Proteomes" id="UP000224130">
    <property type="component" value="Unassembled WGS sequence"/>
</dbReference>
<keyword evidence="1" id="KW-0805">Transcription regulation</keyword>
<evidence type="ECO:0000256" key="3">
    <source>
        <dbReference type="ARBA" id="ARBA00023163"/>
    </source>
</evidence>
<gene>
    <name evidence="5" type="ORF">ATJ88_0564</name>
</gene>
<dbReference type="Pfam" id="PF13377">
    <property type="entry name" value="Peripla_BP_3"/>
    <property type="match status" value="1"/>
</dbReference>
<dbReference type="InterPro" id="IPR028082">
    <property type="entry name" value="Peripla_BP_I"/>
</dbReference>
<dbReference type="PANTHER" id="PTHR30146">
    <property type="entry name" value="LACI-RELATED TRANSCRIPTIONAL REPRESSOR"/>
    <property type="match status" value="1"/>
</dbReference>
<evidence type="ECO:0000313" key="6">
    <source>
        <dbReference type="Proteomes" id="UP000224130"/>
    </source>
</evidence>
<dbReference type="CDD" id="cd01392">
    <property type="entry name" value="HTH_LacI"/>
    <property type="match status" value="1"/>
</dbReference>
<accession>A0A2A9EUK3</accession>
<dbReference type="Gene3D" id="1.10.260.40">
    <property type="entry name" value="lambda repressor-like DNA-binding domains"/>
    <property type="match status" value="1"/>
</dbReference>
<dbReference type="Pfam" id="PF00356">
    <property type="entry name" value="LacI"/>
    <property type="match status" value="1"/>
</dbReference>
<dbReference type="EMBL" id="PDJJ01000001">
    <property type="protein sequence ID" value="PFG41915.1"/>
    <property type="molecule type" value="Genomic_DNA"/>
</dbReference>
<dbReference type="GO" id="GO:0003700">
    <property type="term" value="F:DNA-binding transcription factor activity"/>
    <property type="evidence" value="ECO:0007669"/>
    <property type="project" value="TreeGrafter"/>
</dbReference>
<evidence type="ECO:0000256" key="2">
    <source>
        <dbReference type="ARBA" id="ARBA00023125"/>
    </source>
</evidence>
<feature type="domain" description="HTH lacI-type" evidence="4">
    <location>
        <begin position="11"/>
        <end position="65"/>
    </location>
</feature>
<dbReference type="SUPFAM" id="SSF53822">
    <property type="entry name" value="Periplasmic binding protein-like I"/>
    <property type="match status" value="1"/>
</dbReference>
<dbReference type="InterPro" id="IPR010982">
    <property type="entry name" value="Lambda_DNA-bd_dom_sf"/>
</dbReference>
<keyword evidence="6" id="KW-1185">Reference proteome</keyword>
<evidence type="ECO:0000259" key="4">
    <source>
        <dbReference type="PROSITE" id="PS50932"/>
    </source>
</evidence>
<organism evidence="5 6">
    <name type="scientific">Isoptericola jiangsuensis</name>
    <dbReference type="NCBI Taxonomy" id="548579"/>
    <lineage>
        <taxon>Bacteria</taxon>
        <taxon>Bacillati</taxon>
        <taxon>Actinomycetota</taxon>
        <taxon>Actinomycetes</taxon>
        <taxon>Micrococcales</taxon>
        <taxon>Promicromonosporaceae</taxon>
        <taxon>Isoptericola</taxon>
    </lineage>
</organism>
<dbReference type="CDD" id="cd06267">
    <property type="entry name" value="PBP1_LacI_sugar_binding-like"/>
    <property type="match status" value="1"/>
</dbReference>
<dbReference type="SMART" id="SM00354">
    <property type="entry name" value="HTH_LACI"/>
    <property type="match status" value="1"/>
</dbReference>
<dbReference type="InterPro" id="IPR046335">
    <property type="entry name" value="LacI/GalR-like_sensor"/>
</dbReference>
<keyword evidence="3" id="KW-0804">Transcription</keyword>